<dbReference type="AlphaFoldDB" id="A0A2T3QHM0"/>
<gene>
    <name evidence="1" type="ORF">NCTC11647_02037</name>
</gene>
<protein>
    <submittedName>
        <fullName evidence="1">Uncharacterized protein</fullName>
    </submittedName>
</protein>
<reference evidence="1 2" key="1">
    <citation type="submission" date="2018-06" db="EMBL/GenBank/DDBJ databases">
        <authorList>
            <consortium name="Pathogen Informatics"/>
            <person name="Doyle S."/>
        </authorList>
    </citation>
    <scope>NUCLEOTIDE SEQUENCE [LARGE SCALE GENOMIC DNA]</scope>
    <source>
        <strain evidence="1 2">NCTC11647</strain>
    </source>
</reference>
<dbReference type="InterPro" id="IPR049458">
    <property type="entry name" value="EpsG-like"/>
</dbReference>
<evidence type="ECO:0000313" key="1">
    <source>
        <dbReference type="EMBL" id="SPY28933.1"/>
    </source>
</evidence>
<dbReference type="Proteomes" id="UP000251647">
    <property type="component" value="Unassembled WGS sequence"/>
</dbReference>
<proteinExistence type="predicted"/>
<dbReference type="RefSeq" id="WP_005298160.1">
    <property type="nucleotide sequence ID" value="NZ_PYOG01000018.1"/>
</dbReference>
<accession>A0A2T3QHM0</accession>
<organism evidence="1 2">
    <name type="scientific">Photobacterium damselae</name>
    <dbReference type="NCBI Taxonomy" id="38293"/>
    <lineage>
        <taxon>Bacteria</taxon>
        <taxon>Pseudomonadati</taxon>
        <taxon>Pseudomonadota</taxon>
        <taxon>Gammaproteobacteria</taxon>
        <taxon>Vibrionales</taxon>
        <taxon>Vibrionaceae</taxon>
        <taxon>Photobacterium</taxon>
    </lineage>
</organism>
<dbReference type="OrthoDB" id="6636121at2"/>
<dbReference type="Pfam" id="PF14897">
    <property type="entry name" value="EpsG"/>
    <property type="match status" value="1"/>
</dbReference>
<name>A0A2T3QHM0_PHODM</name>
<dbReference type="EMBL" id="UATL01000001">
    <property type="protein sequence ID" value="SPY28933.1"/>
    <property type="molecule type" value="Genomic_DNA"/>
</dbReference>
<evidence type="ECO:0000313" key="2">
    <source>
        <dbReference type="Proteomes" id="UP000251647"/>
    </source>
</evidence>
<sequence>MIYYVIFGILAIFSFTDNLKDQRYSSLSFIISFFILFLFGSLRYDTGWDFATYRYYFERVDTIHVFLTNGFSPSVYFDFGFKLLISIIKSLGLGFQSLIFICNLFVISCLYYFTNRNIKYKNSAILLFYSLCYLFINLSILRQGIAAGFLLLAIDNNFNNKSNYKTYSYLFLSILFHFSSILFIPLIFISQIFKVNRKTFLLFISSIIFIAIINISVFEIFFHTFHSIIPNNLNEKFELYINSPRFGTSRAIGFGFIEKVFFLILLFHYVYIRNNLTYKEAKNINLIILMLLSYFAVYVLFIDIQVIYTRLKFYFMIIASCYYPLFIYEFLNTRLSKQLGVSICILFSLINLYNTLRFEPNKIVFIPYQTIVTELPSYLNKDYYRIDRAQEIIKENQ</sequence>